<feature type="region of interest" description="Disordered" evidence="7">
    <location>
        <begin position="72"/>
        <end position="164"/>
    </location>
</feature>
<dbReference type="InterPro" id="IPR035983">
    <property type="entry name" value="Hect_E3_ubiquitin_ligase"/>
</dbReference>
<dbReference type="SMART" id="SM00119">
    <property type="entry name" value="HECTc"/>
    <property type="match status" value="1"/>
</dbReference>
<comment type="caution">
    <text evidence="6">Lacks conserved residue(s) required for the propagation of feature annotation.</text>
</comment>
<dbReference type="InterPro" id="IPR050409">
    <property type="entry name" value="E3_ubiq-protein_ligase"/>
</dbReference>
<feature type="region of interest" description="Disordered" evidence="7">
    <location>
        <begin position="877"/>
        <end position="925"/>
    </location>
</feature>
<dbReference type="GO" id="GO:0005737">
    <property type="term" value="C:cytoplasm"/>
    <property type="evidence" value="ECO:0007669"/>
    <property type="project" value="TreeGrafter"/>
</dbReference>
<feature type="domain" description="HECT" evidence="8">
    <location>
        <begin position="1069"/>
        <end position="1278"/>
    </location>
</feature>
<feature type="compositionally biased region" description="Polar residues" evidence="7">
    <location>
        <begin position="209"/>
        <end position="218"/>
    </location>
</feature>
<feature type="compositionally biased region" description="Low complexity" evidence="7">
    <location>
        <begin position="226"/>
        <end position="238"/>
    </location>
</feature>
<dbReference type="GO" id="GO:0061630">
    <property type="term" value="F:ubiquitin protein ligase activity"/>
    <property type="evidence" value="ECO:0007669"/>
    <property type="project" value="UniProtKB-EC"/>
</dbReference>
<dbReference type="GO" id="GO:0006511">
    <property type="term" value="P:ubiquitin-dependent protein catabolic process"/>
    <property type="evidence" value="ECO:0007669"/>
    <property type="project" value="TreeGrafter"/>
</dbReference>
<dbReference type="Pfam" id="PF14377">
    <property type="entry name" value="UBM"/>
    <property type="match status" value="3"/>
</dbReference>
<feature type="compositionally biased region" description="Acidic residues" evidence="7">
    <location>
        <begin position="142"/>
        <end position="154"/>
    </location>
</feature>
<evidence type="ECO:0000256" key="2">
    <source>
        <dbReference type="ARBA" id="ARBA00004906"/>
    </source>
</evidence>
<dbReference type="PROSITE" id="PS50237">
    <property type="entry name" value="HECT"/>
    <property type="match status" value="1"/>
</dbReference>
<protein>
    <recommendedName>
        <fullName evidence="3">HECT-type E3 ubiquitin transferase</fullName>
        <ecNumber evidence="3">2.3.2.26</ecNumber>
    </recommendedName>
</protein>
<evidence type="ECO:0000256" key="7">
    <source>
        <dbReference type="SAM" id="MobiDB-lite"/>
    </source>
</evidence>
<evidence type="ECO:0000313" key="9">
    <source>
        <dbReference type="EMBL" id="KAF4688222.1"/>
    </source>
</evidence>
<dbReference type="Gene3D" id="3.30.2160.10">
    <property type="entry name" value="Hect, E3 ligase catalytic domain"/>
    <property type="match status" value="1"/>
</dbReference>
<keyword evidence="5 6" id="KW-0833">Ubl conjugation pathway</keyword>
<gene>
    <name evidence="9" type="primary">HACE1_3</name>
    <name evidence="9" type="ORF">FOZ60_002976</name>
</gene>
<evidence type="ECO:0000313" key="10">
    <source>
        <dbReference type="Proteomes" id="UP000541610"/>
    </source>
</evidence>
<dbReference type="SUPFAM" id="SSF56204">
    <property type="entry name" value="Hect, E3 ligase catalytic domain"/>
    <property type="match status" value="1"/>
</dbReference>
<keyword evidence="4" id="KW-0808">Transferase</keyword>
<feature type="compositionally biased region" description="Acidic residues" evidence="7">
    <location>
        <begin position="93"/>
        <end position="122"/>
    </location>
</feature>
<dbReference type="InterPro" id="IPR000569">
    <property type="entry name" value="HECT_dom"/>
</dbReference>
<dbReference type="PANTHER" id="PTHR11254:SF67">
    <property type="entry name" value="E3 UBIQUITIN-PROTEIN LIGASE HUWE1"/>
    <property type="match status" value="1"/>
</dbReference>
<reference evidence="9 10" key="1">
    <citation type="submission" date="2020-04" db="EMBL/GenBank/DDBJ databases">
        <title>Perkinsus olseni comparative genomics.</title>
        <authorList>
            <person name="Bogema D.R."/>
        </authorList>
    </citation>
    <scope>NUCLEOTIDE SEQUENCE [LARGE SCALE GENOMIC DNA]</scope>
    <source>
        <strain evidence="9">00978-12</strain>
    </source>
</reference>
<organism evidence="9 10">
    <name type="scientific">Perkinsus olseni</name>
    <name type="common">Perkinsus atlanticus</name>
    <dbReference type="NCBI Taxonomy" id="32597"/>
    <lineage>
        <taxon>Eukaryota</taxon>
        <taxon>Sar</taxon>
        <taxon>Alveolata</taxon>
        <taxon>Perkinsozoa</taxon>
        <taxon>Perkinsea</taxon>
        <taxon>Perkinsida</taxon>
        <taxon>Perkinsidae</taxon>
        <taxon>Perkinsus</taxon>
    </lineage>
</organism>
<evidence type="ECO:0000259" key="8">
    <source>
        <dbReference type="PROSITE" id="PS50237"/>
    </source>
</evidence>
<evidence type="ECO:0000256" key="1">
    <source>
        <dbReference type="ARBA" id="ARBA00000885"/>
    </source>
</evidence>
<proteinExistence type="predicted"/>
<feature type="compositionally biased region" description="Acidic residues" evidence="7">
    <location>
        <begin position="907"/>
        <end position="917"/>
    </location>
</feature>
<comment type="catalytic activity">
    <reaction evidence="1">
        <text>S-ubiquitinyl-[E2 ubiquitin-conjugating enzyme]-L-cysteine + [acceptor protein]-L-lysine = [E2 ubiquitin-conjugating enzyme]-L-cysteine + N(6)-ubiquitinyl-[acceptor protein]-L-lysine.</text>
        <dbReference type="EC" id="2.3.2.26"/>
    </reaction>
</comment>
<evidence type="ECO:0000256" key="5">
    <source>
        <dbReference type="ARBA" id="ARBA00022786"/>
    </source>
</evidence>
<comment type="caution">
    <text evidence="9">The sequence shown here is derived from an EMBL/GenBank/DDBJ whole genome shotgun (WGS) entry which is preliminary data.</text>
</comment>
<dbReference type="Pfam" id="PF00632">
    <property type="entry name" value="HECT"/>
    <property type="match status" value="1"/>
</dbReference>
<evidence type="ECO:0000256" key="6">
    <source>
        <dbReference type="PROSITE-ProRule" id="PRU00104"/>
    </source>
</evidence>
<dbReference type="InterPro" id="IPR025527">
    <property type="entry name" value="HUWE1/Rev1_UBM"/>
</dbReference>
<dbReference type="Proteomes" id="UP000541610">
    <property type="component" value="Unassembled WGS sequence"/>
</dbReference>
<feature type="region of interest" description="Disordered" evidence="7">
    <location>
        <begin position="23"/>
        <end position="60"/>
    </location>
</feature>
<dbReference type="EC" id="2.3.2.26" evidence="3"/>
<feature type="compositionally biased region" description="Low complexity" evidence="7">
    <location>
        <begin position="884"/>
        <end position="894"/>
    </location>
</feature>
<dbReference type="EMBL" id="JABANP010000158">
    <property type="protein sequence ID" value="KAF4688222.1"/>
    <property type="molecule type" value="Genomic_DNA"/>
</dbReference>
<evidence type="ECO:0000256" key="3">
    <source>
        <dbReference type="ARBA" id="ARBA00012485"/>
    </source>
</evidence>
<feature type="region of interest" description="Disordered" evidence="7">
    <location>
        <begin position="209"/>
        <end position="238"/>
    </location>
</feature>
<feature type="compositionally biased region" description="Low complexity" evidence="7">
    <location>
        <begin position="76"/>
        <end position="90"/>
    </location>
</feature>
<feature type="region of interest" description="Disordered" evidence="7">
    <location>
        <begin position="640"/>
        <end position="672"/>
    </location>
</feature>
<evidence type="ECO:0000256" key="4">
    <source>
        <dbReference type="ARBA" id="ARBA00022679"/>
    </source>
</evidence>
<accession>A0A7J6NWF0</accession>
<comment type="pathway">
    <text evidence="2">Protein modification; protein ubiquitination.</text>
</comment>
<sequence>MSFDGIEPLWSFDVQAPGEHPLIARSHTGTSVGQLQPPPAGGSSRTGHPGVLPPAQPDIDDTVQGVPDAVEHMTSEEVAPPAVTTTTTATEEPREEEEGSTEEVIMDEADEVGGGDGEEVPEEAVAPEGESVVDGDTAVPMETEEVAGEAEPSDDQQQQQVEGRRRGWGALLDATGIDASVLEALPQDMHEDIIREHVAQIDNATLRRLQQQHSSAAGRTSRAPEGEQQQQQEGEAGEPALEEGMDNATFLATLTDPQLREEILMTAAPQFLETLPAEVRAEARALRDRAGAMRFAGLGSGCGKRIRIRLGSGWQGADIGTAAGPGAEPGQMLTLPAGDVADLLDLTSHFANRGGPAAAGGGTGQSRALVNLLFDVLQRSEATGGGRHWVDGSRLMDASLPPGRGSELAASSRGTLSWGGVQMGSSRERGGAREEHTAISDRKCHLCDQFEVPSPMPLEFVDALLRLLWMRYLLPGLKAKLDEITHHLCLHRALRLRLYTAAMRMLLELLRGADSVRIDENRPEMEMPCTRLLGEPDTPPFAKLEVPSGDDPAKVRATMASRLLVAVEFILTWVPSSREWLIHPVHSASVAAAGKAPTGIEVLMDIISSPLLDASAVTFGNLILLLSKLIVPHRPKPVAVAPEESSRSPDAAPRSSTGAVQSAEQLAAKQRQRAEKSLQRSRVLMQHISADAAKRLMEYVFGPASGDLLQRRTHAGRMDPRYEISGDISLVNPFAMERVLHKGIALVVALAESDSHGRQLRAALAEELGRLAEGIVGMLKEPTDSEEANERLLRAGQRLMRFVGAYKQVARNKCRDLPEDEFDTAYRNTLAEYLSGSTSNPGLMDLWKALDEALLPYDEIDIRQTEGQRQLEELRAREAADTAVVPSSSTSSVVEGDEERTPLEEAPAPEEEEEAQGPEDAANRRIPTRLHRIMGLLEAFMVAFGSQKGGSASSVSLSALSDDGALSPYDRDMRKLVSFLEKHKKPVNACIKRPTDSLTRMLMSIIRIAPHVVDFDNKRAFFHWEMNNRGPRVGMRPIRLNIRRDHVFMDSFHQLRPRTAEECPAVGAIIRRLMSDCIGSNSADAEKAGGNCSTFHPNSMSYANPDHLAFFEFCGRFIGKAIYDNQRLDCYFTRSFYKHMLGKPVSWHDMESEDPDFYRQMLWILDTDLNSPEGAAVAADMNFTTDLDDFGRVTEENKREYVHLVCQHKMTQAVRPQLNAFLKGFNELIPSDLLGRMFDDRELELLISGLPTIDVEDWRKNTIYVNYTKDSDQIVGGWLNGGGRILLVHLDDSGAGLGALLRPSNLFFDVQI</sequence>
<name>A0A7J6NWF0_PEROL</name>
<dbReference type="OrthoDB" id="8068875at2759"/>
<dbReference type="GO" id="GO:0000209">
    <property type="term" value="P:protein polyubiquitination"/>
    <property type="evidence" value="ECO:0007669"/>
    <property type="project" value="TreeGrafter"/>
</dbReference>
<dbReference type="PANTHER" id="PTHR11254">
    <property type="entry name" value="HECT DOMAIN UBIQUITIN-PROTEIN LIGASE"/>
    <property type="match status" value="1"/>
</dbReference>
<dbReference type="Gene3D" id="3.90.1750.10">
    <property type="entry name" value="Hect, E3 ligase catalytic domains"/>
    <property type="match status" value="1"/>
</dbReference>